<dbReference type="CDD" id="cd00090">
    <property type="entry name" value="HTH_ARSR"/>
    <property type="match status" value="1"/>
</dbReference>
<proteinExistence type="predicted"/>
<evidence type="ECO:0000256" key="4">
    <source>
        <dbReference type="SAM" id="MobiDB-lite"/>
    </source>
</evidence>
<dbReference type="SMART" id="SM00347">
    <property type="entry name" value="HTH_MARR"/>
    <property type="match status" value="1"/>
</dbReference>
<keyword evidence="1" id="KW-0805">Transcription regulation</keyword>
<dbReference type="Pfam" id="PF01047">
    <property type="entry name" value="MarR"/>
    <property type="match status" value="1"/>
</dbReference>
<comment type="caution">
    <text evidence="6">The sequence shown here is derived from an EMBL/GenBank/DDBJ whole genome shotgun (WGS) entry which is preliminary data.</text>
</comment>
<dbReference type="EMBL" id="RZNB01000004">
    <property type="protein sequence ID" value="RWZ49781.1"/>
    <property type="molecule type" value="Genomic_DNA"/>
</dbReference>
<evidence type="ECO:0000256" key="3">
    <source>
        <dbReference type="ARBA" id="ARBA00023163"/>
    </source>
</evidence>
<dbReference type="PROSITE" id="PS50995">
    <property type="entry name" value="HTH_MARR_2"/>
    <property type="match status" value="1"/>
</dbReference>
<evidence type="ECO:0000256" key="2">
    <source>
        <dbReference type="ARBA" id="ARBA00023125"/>
    </source>
</evidence>
<feature type="domain" description="HTH marR-type" evidence="5">
    <location>
        <begin position="21"/>
        <end position="155"/>
    </location>
</feature>
<evidence type="ECO:0000313" key="7">
    <source>
        <dbReference type="Proteomes" id="UP000288547"/>
    </source>
</evidence>
<accession>A0A444PR84</accession>
<keyword evidence="7" id="KW-1185">Reference proteome</keyword>
<feature type="compositionally biased region" description="Polar residues" evidence="4">
    <location>
        <begin position="10"/>
        <end position="20"/>
    </location>
</feature>
<sequence>MTMPEVDGGTQDTSAESSSPIHEVEEQMSVLAGKIRVSIRNAAAAVDPSLQPFGLKMLRILERHGPVHAGAAAEMLSVDRTAISRQSRQLEDLGLVATRADTEDRRARFIELTDLGRERLRNAGPTGFNSLQRVLGEWSDDDLRQFAGYLARWVEGWDALDAETGISDEAEAEAEAEGPASSDDA</sequence>
<dbReference type="GO" id="GO:0003677">
    <property type="term" value="F:DNA binding"/>
    <property type="evidence" value="ECO:0007669"/>
    <property type="project" value="UniProtKB-KW"/>
</dbReference>
<dbReference type="InterPro" id="IPR039422">
    <property type="entry name" value="MarR/SlyA-like"/>
</dbReference>
<dbReference type="AlphaFoldDB" id="A0A444PR84"/>
<feature type="compositionally biased region" description="Acidic residues" evidence="4">
    <location>
        <begin position="164"/>
        <end position="176"/>
    </location>
</feature>
<name>A0A444PR84_9MICO</name>
<dbReference type="Gene3D" id="1.10.10.10">
    <property type="entry name" value="Winged helix-like DNA-binding domain superfamily/Winged helix DNA-binding domain"/>
    <property type="match status" value="1"/>
</dbReference>
<keyword evidence="2" id="KW-0238">DNA-binding</keyword>
<dbReference type="GO" id="GO:0003700">
    <property type="term" value="F:DNA-binding transcription factor activity"/>
    <property type="evidence" value="ECO:0007669"/>
    <property type="project" value="InterPro"/>
</dbReference>
<evidence type="ECO:0000259" key="5">
    <source>
        <dbReference type="PROSITE" id="PS50995"/>
    </source>
</evidence>
<evidence type="ECO:0000313" key="6">
    <source>
        <dbReference type="EMBL" id="RWZ49781.1"/>
    </source>
</evidence>
<keyword evidence="3" id="KW-0804">Transcription</keyword>
<dbReference type="PANTHER" id="PTHR33164">
    <property type="entry name" value="TRANSCRIPTIONAL REGULATOR, MARR FAMILY"/>
    <property type="match status" value="1"/>
</dbReference>
<dbReference type="InterPro" id="IPR011991">
    <property type="entry name" value="ArsR-like_HTH"/>
</dbReference>
<reference evidence="6 7" key="1">
    <citation type="submission" date="2018-12" db="EMBL/GenBank/DDBJ databases">
        <authorList>
            <person name="Li F."/>
        </authorList>
    </citation>
    <scope>NUCLEOTIDE SEQUENCE [LARGE SCALE GENOMIC DNA]</scope>
    <source>
        <strain evidence="6 7">11W25H-1</strain>
    </source>
</reference>
<dbReference type="OrthoDB" id="9154853at2"/>
<dbReference type="InterPro" id="IPR023187">
    <property type="entry name" value="Tscrpt_reg_MarR-type_CS"/>
</dbReference>
<organism evidence="6 7">
    <name type="scientific">Labedella phragmitis</name>
    <dbReference type="NCBI Taxonomy" id="2498849"/>
    <lineage>
        <taxon>Bacteria</taxon>
        <taxon>Bacillati</taxon>
        <taxon>Actinomycetota</taxon>
        <taxon>Actinomycetes</taxon>
        <taxon>Micrococcales</taxon>
        <taxon>Microbacteriaceae</taxon>
        <taxon>Labedella</taxon>
    </lineage>
</organism>
<dbReference type="PANTHER" id="PTHR33164:SF57">
    <property type="entry name" value="MARR-FAMILY TRANSCRIPTIONAL REGULATOR"/>
    <property type="match status" value="1"/>
</dbReference>
<dbReference type="GO" id="GO:0006950">
    <property type="term" value="P:response to stress"/>
    <property type="evidence" value="ECO:0007669"/>
    <property type="project" value="TreeGrafter"/>
</dbReference>
<protein>
    <submittedName>
        <fullName evidence="6">MarR family transcriptional regulator</fullName>
    </submittedName>
</protein>
<evidence type="ECO:0000256" key="1">
    <source>
        <dbReference type="ARBA" id="ARBA00023015"/>
    </source>
</evidence>
<dbReference type="InterPro" id="IPR036388">
    <property type="entry name" value="WH-like_DNA-bd_sf"/>
</dbReference>
<dbReference type="InterPro" id="IPR036390">
    <property type="entry name" value="WH_DNA-bd_sf"/>
</dbReference>
<dbReference type="PROSITE" id="PS01117">
    <property type="entry name" value="HTH_MARR_1"/>
    <property type="match status" value="1"/>
</dbReference>
<feature type="region of interest" description="Disordered" evidence="4">
    <location>
        <begin position="164"/>
        <end position="185"/>
    </location>
</feature>
<dbReference type="SUPFAM" id="SSF46785">
    <property type="entry name" value="Winged helix' DNA-binding domain"/>
    <property type="match status" value="1"/>
</dbReference>
<dbReference type="RefSeq" id="WP_128495241.1">
    <property type="nucleotide sequence ID" value="NZ_RZNB01000004.1"/>
</dbReference>
<dbReference type="Proteomes" id="UP000288547">
    <property type="component" value="Unassembled WGS sequence"/>
</dbReference>
<dbReference type="InterPro" id="IPR000835">
    <property type="entry name" value="HTH_MarR-typ"/>
</dbReference>
<gene>
    <name evidence="6" type="ORF">ELQ90_10470</name>
</gene>
<feature type="region of interest" description="Disordered" evidence="4">
    <location>
        <begin position="1"/>
        <end position="23"/>
    </location>
</feature>